<dbReference type="eggNOG" id="KOG0995">
    <property type="taxonomic scope" value="Eukaryota"/>
</dbReference>
<dbReference type="HOGENOM" id="CLU_1867868_0_0_1"/>
<protein>
    <submittedName>
        <fullName evidence="2">Uncharacterized protein</fullName>
    </submittedName>
</protein>
<evidence type="ECO:0000313" key="3">
    <source>
        <dbReference type="Proteomes" id="UP000017836"/>
    </source>
</evidence>
<evidence type="ECO:0000256" key="1">
    <source>
        <dbReference type="SAM" id="SignalP"/>
    </source>
</evidence>
<dbReference type="EMBL" id="KI393866">
    <property type="protein sequence ID" value="ERN06891.1"/>
    <property type="molecule type" value="Genomic_DNA"/>
</dbReference>
<evidence type="ECO:0000313" key="2">
    <source>
        <dbReference type="EMBL" id="ERN06891.1"/>
    </source>
</evidence>
<keyword evidence="1" id="KW-0732">Signal</keyword>
<gene>
    <name evidence="2" type="ORF">AMTR_s00005p00253310</name>
</gene>
<feature type="chain" id="PRO_5004807376" evidence="1">
    <location>
        <begin position="22"/>
        <end position="137"/>
    </location>
</feature>
<sequence length="137" mass="15809">MVSLCFLLLLVTKVSCPQSEAKQEMLRRETQEYTVHCAEEGKRLQNDIEDKSHQLDVKKVEAEGFLKKSKLQLRAVRKRYEEEIQICGGEPLQLVDSISKHKEKMELTFSETMGAVNKTTNEIVDSHKASWLTRWGN</sequence>
<proteinExistence type="predicted"/>
<organism evidence="2 3">
    <name type="scientific">Amborella trichopoda</name>
    <dbReference type="NCBI Taxonomy" id="13333"/>
    <lineage>
        <taxon>Eukaryota</taxon>
        <taxon>Viridiplantae</taxon>
        <taxon>Streptophyta</taxon>
        <taxon>Embryophyta</taxon>
        <taxon>Tracheophyta</taxon>
        <taxon>Spermatophyta</taxon>
        <taxon>Magnoliopsida</taxon>
        <taxon>Amborellales</taxon>
        <taxon>Amborellaceae</taxon>
        <taxon>Amborella</taxon>
    </lineage>
</organism>
<dbReference type="Proteomes" id="UP000017836">
    <property type="component" value="Unassembled WGS sequence"/>
</dbReference>
<name>W1PGX6_AMBTC</name>
<dbReference type="PANTHER" id="PTHR46681">
    <property type="entry name" value="KINETOCHORE PROTEIN NDC80 HOMOLOG"/>
    <property type="match status" value="1"/>
</dbReference>
<dbReference type="Gramene" id="ERN06891">
    <property type="protein sequence ID" value="ERN06891"/>
    <property type="gene ID" value="AMTR_s00005p00253310"/>
</dbReference>
<dbReference type="InterPro" id="IPR055307">
    <property type="entry name" value="NDC80_plants"/>
</dbReference>
<feature type="signal peptide" evidence="1">
    <location>
        <begin position="1"/>
        <end position="21"/>
    </location>
</feature>
<dbReference type="STRING" id="13333.W1PGX6"/>
<keyword evidence="3" id="KW-1185">Reference proteome</keyword>
<reference evidence="3" key="1">
    <citation type="journal article" date="2013" name="Science">
        <title>The Amborella genome and the evolution of flowering plants.</title>
        <authorList>
            <consortium name="Amborella Genome Project"/>
        </authorList>
    </citation>
    <scope>NUCLEOTIDE SEQUENCE [LARGE SCALE GENOMIC DNA]</scope>
</reference>
<dbReference type="PANTHER" id="PTHR46681:SF1">
    <property type="entry name" value="KINETOCHORE PROTEIN NDC80 HOMOLOG"/>
    <property type="match status" value="1"/>
</dbReference>
<accession>W1PGX6</accession>
<dbReference type="OMA" id="EEYISCK"/>
<dbReference type="AlphaFoldDB" id="W1PGX6"/>